<dbReference type="CDD" id="cd00303">
    <property type="entry name" value="retropepsin_like"/>
    <property type="match status" value="1"/>
</dbReference>
<evidence type="ECO:0000313" key="1">
    <source>
        <dbReference type="EMBL" id="KAK4015083.1"/>
    </source>
</evidence>
<gene>
    <name evidence="1" type="ORF">OUZ56_030073</name>
</gene>
<evidence type="ECO:0008006" key="3">
    <source>
        <dbReference type="Google" id="ProtNLM"/>
    </source>
</evidence>
<sequence>MTNGDRQPTEEIWIGGRPVDALVDTGAIISSRGNTGLMVVTADGQPMNPRGKVSLTFTNKNASMESEALVLKTFGPEFIMGKIY</sequence>
<keyword evidence="2" id="KW-1185">Reference proteome</keyword>
<comment type="caution">
    <text evidence="1">The sequence shown here is derived from an EMBL/GenBank/DDBJ whole genome shotgun (WGS) entry which is preliminary data.</text>
</comment>
<reference evidence="1 2" key="1">
    <citation type="journal article" date="2023" name="Nucleic Acids Res.">
        <title>The hologenome of Daphnia magna reveals possible DNA methylation and microbiome-mediated evolution of the host genome.</title>
        <authorList>
            <person name="Chaturvedi A."/>
            <person name="Li X."/>
            <person name="Dhandapani V."/>
            <person name="Marshall H."/>
            <person name="Kissane S."/>
            <person name="Cuenca-Cambronero M."/>
            <person name="Asole G."/>
            <person name="Calvet F."/>
            <person name="Ruiz-Romero M."/>
            <person name="Marangio P."/>
            <person name="Guigo R."/>
            <person name="Rago D."/>
            <person name="Mirbahai L."/>
            <person name="Eastwood N."/>
            <person name="Colbourne J.K."/>
            <person name="Zhou J."/>
            <person name="Mallon E."/>
            <person name="Orsini L."/>
        </authorList>
    </citation>
    <scope>NUCLEOTIDE SEQUENCE [LARGE SCALE GENOMIC DNA]</scope>
    <source>
        <strain evidence="1">LRV0_1</strain>
    </source>
</reference>
<accession>A0ABQ9ZQM3</accession>
<protein>
    <recommendedName>
        <fullName evidence="3">Retropepsins domain-containing protein</fullName>
    </recommendedName>
</protein>
<evidence type="ECO:0000313" key="2">
    <source>
        <dbReference type="Proteomes" id="UP001234178"/>
    </source>
</evidence>
<dbReference type="Proteomes" id="UP001234178">
    <property type="component" value="Unassembled WGS sequence"/>
</dbReference>
<dbReference type="EMBL" id="JAOYFB010000005">
    <property type="protein sequence ID" value="KAK4015083.1"/>
    <property type="molecule type" value="Genomic_DNA"/>
</dbReference>
<proteinExistence type="predicted"/>
<dbReference type="SUPFAM" id="SSF50630">
    <property type="entry name" value="Acid proteases"/>
    <property type="match status" value="1"/>
</dbReference>
<name>A0ABQ9ZQM3_9CRUS</name>
<dbReference type="InterPro" id="IPR021109">
    <property type="entry name" value="Peptidase_aspartic_dom_sf"/>
</dbReference>
<organism evidence="1 2">
    <name type="scientific">Daphnia magna</name>
    <dbReference type="NCBI Taxonomy" id="35525"/>
    <lineage>
        <taxon>Eukaryota</taxon>
        <taxon>Metazoa</taxon>
        <taxon>Ecdysozoa</taxon>
        <taxon>Arthropoda</taxon>
        <taxon>Crustacea</taxon>
        <taxon>Branchiopoda</taxon>
        <taxon>Diplostraca</taxon>
        <taxon>Cladocera</taxon>
        <taxon>Anomopoda</taxon>
        <taxon>Daphniidae</taxon>
        <taxon>Daphnia</taxon>
    </lineage>
</organism>